<dbReference type="PANTHER" id="PTHR12346">
    <property type="entry name" value="SIN3B-RELATED"/>
    <property type="match status" value="1"/>
</dbReference>
<dbReference type="Proteomes" id="UP001316803">
    <property type="component" value="Unassembled WGS sequence"/>
</dbReference>
<dbReference type="Pfam" id="PF02671">
    <property type="entry name" value="PAH"/>
    <property type="match status" value="1"/>
</dbReference>
<dbReference type="FunFam" id="1.20.1160.11:FF:000001">
    <property type="entry name" value="Paired amphipathic helix protein Sin3"/>
    <property type="match status" value="1"/>
</dbReference>
<dbReference type="SUPFAM" id="SSF47762">
    <property type="entry name" value="PAH2 domain"/>
    <property type="match status" value="1"/>
</dbReference>
<evidence type="ECO:0000256" key="5">
    <source>
        <dbReference type="SAM" id="MobiDB-lite"/>
    </source>
</evidence>
<evidence type="ECO:0000256" key="1">
    <source>
        <dbReference type="ARBA" id="ARBA00004123"/>
    </source>
</evidence>
<protein>
    <submittedName>
        <fullName evidence="7">Transcriptional regulatory protein sin3</fullName>
    </submittedName>
</protein>
<dbReference type="GO" id="GO:0003714">
    <property type="term" value="F:transcription corepressor activity"/>
    <property type="evidence" value="ECO:0007669"/>
    <property type="project" value="InterPro"/>
</dbReference>
<evidence type="ECO:0000259" key="6">
    <source>
        <dbReference type="Pfam" id="PF22893"/>
    </source>
</evidence>
<accession>A0AAN8ESX3</accession>
<dbReference type="PANTHER" id="PTHR12346:SF0">
    <property type="entry name" value="SIN3A, ISOFORM G"/>
    <property type="match status" value="1"/>
</dbReference>
<comment type="caution">
    <text evidence="7">The sequence shown here is derived from an EMBL/GenBank/DDBJ whole genome shotgun (WGS) entry which is preliminary data.</text>
</comment>
<evidence type="ECO:0000256" key="3">
    <source>
        <dbReference type="ARBA" id="ARBA00023242"/>
    </source>
</evidence>
<gene>
    <name evidence="7" type="primary">SIN3_1</name>
    <name evidence="7" type="ORF">OHC33_001237</name>
</gene>
<dbReference type="AlphaFoldDB" id="A0AAN8ESX3"/>
<dbReference type="PROSITE" id="PS51477">
    <property type="entry name" value="PAH"/>
    <property type="match status" value="1"/>
</dbReference>
<feature type="compositionally biased region" description="Acidic residues" evidence="5">
    <location>
        <begin position="580"/>
        <end position="589"/>
    </location>
</feature>
<comment type="subcellular location">
    <subcellularLocation>
        <location evidence="1 4">Nucleus</location>
    </subcellularLocation>
</comment>
<dbReference type="InterPro" id="IPR003822">
    <property type="entry name" value="PAH"/>
</dbReference>
<name>A0AAN8ESX3_9EURO</name>
<organism evidence="7 8">
    <name type="scientific">Knufia fluminis</name>
    <dbReference type="NCBI Taxonomy" id="191047"/>
    <lineage>
        <taxon>Eukaryota</taxon>
        <taxon>Fungi</taxon>
        <taxon>Dikarya</taxon>
        <taxon>Ascomycota</taxon>
        <taxon>Pezizomycotina</taxon>
        <taxon>Eurotiomycetes</taxon>
        <taxon>Chaetothyriomycetidae</taxon>
        <taxon>Chaetothyriales</taxon>
        <taxon>Trichomeriaceae</taxon>
        <taxon>Knufia</taxon>
    </lineage>
</organism>
<keyword evidence="2" id="KW-0678">Repressor</keyword>
<dbReference type="InterPro" id="IPR054464">
    <property type="entry name" value="ULD_fung"/>
</dbReference>
<feature type="region of interest" description="Disordered" evidence="5">
    <location>
        <begin position="550"/>
        <end position="603"/>
    </location>
</feature>
<keyword evidence="8" id="KW-1185">Reference proteome</keyword>
<dbReference type="InterPro" id="IPR039774">
    <property type="entry name" value="Sin3-like"/>
</dbReference>
<evidence type="ECO:0000256" key="2">
    <source>
        <dbReference type="ARBA" id="ARBA00022491"/>
    </source>
</evidence>
<dbReference type="InterPro" id="IPR036600">
    <property type="entry name" value="PAH_sf"/>
</dbReference>
<evidence type="ECO:0000313" key="7">
    <source>
        <dbReference type="EMBL" id="KAK5958047.1"/>
    </source>
</evidence>
<dbReference type="GO" id="GO:0000122">
    <property type="term" value="P:negative regulation of transcription by RNA polymerase II"/>
    <property type="evidence" value="ECO:0007669"/>
    <property type="project" value="TreeGrafter"/>
</dbReference>
<feature type="domain" description="Ubiquitin-like" evidence="6">
    <location>
        <begin position="250"/>
        <end position="329"/>
    </location>
</feature>
<dbReference type="EMBL" id="JAKLMC020000002">
    <property type="protein sequence ID" value="KAK5958047.1"/>
    <property type="molecule type" value="Genomic_DNA"/>
</dbReference>
<dbReference type="Gene3D" id="1.20.1160.11">
    <property type="entry name" value="Paired amphipathic helix"/>
    <property type="match status" value="1"/>
</dbReference>
<sequence>MEASPKQYGDTRVDGNGVVHLGDRHIVNYYRIERAFLPSNDESTQIDSDLYGAPKRSRNNDYKRRLANQGRMMRQLRSALQDVKLEGQAAGIGISHLDQAQKQFLSTAASAGQTILPSAAASSQDRNIALQYIDWLTRRLTSVLRLPLMPDMASTTKATSPHQIIHQNLVPPQQKVAPQSRDQLDFLLLCFVLVSFITGRNVSMEELVRFLTKCSNDSLLLPVTFLLGMGVHQYLCVGGLHRRVSQVGGDYILLEDAFAVEIMVPWSVCEDFSILKAFLNVHYRGSPAELLIKYGHYNMMFNSRNGHIIRPGEWLEKRGIKAAHRIVMAVYLRSEGGTCTTCGLELLAMGRGELRCDSCDRFYRDLGALQHLVDAMGLSDGRYPDRSVALGRWSELYDGRTYLDLHKGLRMPALKHVDLWFKDSVEAVQLMPQPIGEPDSSSPPILNDALHYLDLLRDTLWDRPDLYNRFLDVMKDFKSRRIDTLGVIERVKEMLGGYPVLMSKFNTFLPPGYKLPCRLEGCSCRSMMKEDELAGHFDYGDDYGGDYGDNFGDDHDDHYGDDSEDGTQSGEDNGRHPEDAADPDTDFDAPELLPGTSETSGSD</sequence>
<dbReference type="GO" id="GO:0070822">
    <property type="term" value="C:Sin3-type complex"/>
    <property type="evidence" value="ECO:0007669"/>
    <property type="project" value="TreeGrafter"/>
</dbReference>
<evidence type="ECO:0000256" key="4">
    <source>
        <dbReference type="PROSITE-ProRule" id="PRU00810"/>
    </source>
</evidence>
<feature type="compositionally biased region" description="Basic and acidic residues" evidence="5">
    <location>
        <begin position="552"/>
        <end position="561"/>
    </location>
</feature>
<proteinExistence type="predicted"/>
<dbReference type="Pfam" id="PF22893">
    <property type="entry name" value="ULD_2"/>
    <property type="match status" value="1"/>
</dbReference>
<evidence type="ECO:0000313" key="8">
    <source>
        <dbReference type="Proteomes" id="UP001316803"/>
    </source>
</evidence>
<reference evidence="7 8" key="1">
    <citation type="submission" date="2022-12" db="EMBL/GenBank/DDBJ databases">
        <title>Genomic features and morphological characterization of a novel Knufia sp. strain isolated from spacecraft assembly facility.</title>
        <authorList>
            <person name="Teixeira M."/>
            <person name="Chander A.M."/>
            <person name="Stajich J.E."/>
            <person name="Venkateswaran K."/>
        </authorList>
    </citation>
    <scope>NUCLEOTIDE SEQUENCE [LARGE SCALE GENOMIC DNA]</scope>
    <source>
        <strain evidence="7 8">FJI-L2-BK-P2</strain>
    </source>
</reference>
<keyword evidence="3 4" id="KW-0539">Nucleus</keyword>